<comment type="caution">
    <text evidence="6">The sequence shown here is derived from an EMBL/GenBank/DDBJ whole genome shotgun (WGS) entry which is preliminary data.</text>
</comment>
<dbReference type="InterPro" id="IPR008920">
    <property type="entry name" value="TF_FadR/GntR_C"/>
</dbReference>
<evidence type="ECO:0000259" key="5">
    <source>
        <dbReference type="PROSITE" id="PS50949"/>
    </source>
</evidence>
<dbReference type="Proteomes" id="UP000525686">
    <property type="component" value="Unassembled WGS sequence"/>
</dbReference>
<evidence type="ECO:0000256" key="4">
    <source>
        <dbReference type="SAM" id="MobiDB-lite"/>
    </source>
</evidence>
<dbReference type="EMBL" id="JABJWZ010000170">
    <property type="protein sequence ID" value="MBB1255118.1"/>
    <property type="molecule type" value="Genomic_DNA"/>
</dbReference>
<evidence type="ECO:0000256" key="3">
    <source>
        <dbReference type="ARBA" id="ARBA00023163"/>
    </source>
</evidence>
<keyword evidence="3" id="KW-0804">Transcription</keyword>
<evidence type="ECO:0000313" key="7">
    <source>
        <dbReference type="Proteomes" id="UP000525686"/>
    </source>
</evidence>
<keyword evidence="1" id="KW-0805">Transcription regulation</keyword>
<proteinExistence type="predicted"/>
<protein>
    <submittedName>
        <fullName evidence="6">GntR family transcriptional regulator</fullName>
    </submittedName>
</protein>
<dbReference type="Gene3D" id="1.20.120.530">
    <property type="entry name" value="GntR ligand-binding domain-like"/>
    <property type="match status" value="1"/>
</dbReference>
<organism evidence="6 7">
    <name type="scientific">Streptomyces alkaliterrae</name>
    <dbReference type="NCBI Taxonomy" id="2213162"/>
    <lineage>
        <taxon>Bacteria</taxon>
        <taxon>Bacillati</taxon>
        <taxon>Actinomycetota</taxon>
        <taxon>Actinomycetes</taxon>
        <taxon>Kitasatosporales</taxon>
        <taxon>Streptomycetaceae</taxon>
        <taxon>Streptomyces</taxon>
    </lineage>
</organism>
<dbReference type="RefSeq" id="WP_181354845.1">
    <property type="nucleotide sequence ID" value="NZ_JABJWZ010000170.1"/>
</dbReference>
<dbReference type="InterPro" id="IPR011711">
    <property type="entry name" value="GntR_C"/>
</dbReference>
<reference evidence="7" key="1">
    <citation type="submission" date="2020-05" db="EMBL/GenBank/DDBJ databases">
        <title>Classification of alakaliphilic streptomycetes isolated from an alkaline soil next to Lonar Crater, India and a proposal for the recognition of Streptomyces alkaliterrae sp. nov.</title>
        <authorList>
            <person name="Golinska P."/>
        </authorList>
    </citation>
    <scope>NUCLEOTIDE SEQUENCE [LARGE SCALE GENOMIC DNA]</scope>
    <source>
        <strain evidence="7">OF3</strain>
    </source>
</reference>
<dbReference type="CDD" id="cd07377">
    <property type="entry name" value="WHTH_GntR"/>
    <property type="match status" value="1"/>
</dbReference>
<sequence length="275" mass="29041">MSETGAETVTGAEAAHGPGRAVPAQQRRLHPARPAPGAERATRPLDRQASAPFEGPGGPSPAEAVRGEHVHGEQPTGPRRHSVRAQVLDALRAALLNGELSPGRVYSAPALAARFGVSPTPVREAMQQLAGEGVVETVPNRGFRVAERTARDVAELAEVRVMVQVPALHQAVRLRAPGSWRALRPLADEVLRCAVNGDVTGYAAADRAFHSALVEPCGNRRLTRLVEELCRGAQPGLLDRATACGVAARYGALLDALTAPDLPTAERLLREILAV</sequence>
<dbReference type="SMART" id="SM00895">
    <property type="entry name" value="FCD"/>
    <property type="match status" value="1"/>
</dbReference>
<name>A0A7W3ZNW1_9ACTN</name>
<dbReference type="PANTHER" id="PTHR43537:SF45">
    <property type="entry name" value="GNTR FAMILY REGULATORY PROTEIN"/>
    <property type="match status" value="1"/>
</dbReference>
<evidence type="ECO:0000256" key="2">
    <source>
        <dbReference type="ARBA" id="ARBA00023125"/>
    </source>
</evidence>
<evidence type="ECO:0000256" key="1">
    <source>
        <dbReference type="ARBA" id="ARBA00023015"/>
    </source>
</evidence>
<dbReference type="InterPro" id="IPR036388">
    <property type="entry name" value="WH-like_DNA-bd_sf"/>
</dbReference>
<dbReference type="SUPFAM" id="SSF48008">
    <property type="entry name" value="GntR ligand-binding domain-like"/>
    <property type="match status" value="1"/>
</dbReference>
<keyword evidence="2" id="KW-0238">DNA-binding</keyword>
<accession>A0A7W3ZNW1</accession>
<gene>
    <name evidence="6" type="ORF">H3146_17430</name>
</gene>
<dbReference type="AlphaFoldDB" id="A0A7W3ZNW1"/>
<dbReference type="InterPro" id="IPR000524">
    <property type="entry name" value="Tscrpt_reg_HTH_GntR"/>
</dbReference>
<dbReference type="Pfam" id="PF00392">
    <property type="entry name" value="GntR"/>
    <property type="match status" value="1"/>
</dbReference>
<dbReference type="GO" id="GO:0003677">
    <property type="term" value="F:DNA binding"/>
    <property type="evidence" value="ECO:0007669"/>
    <property type="project" value="UniProtKB-KW"/>
</dbReference>
<dbReference type="Pfam" id="PF07729">
    <property type="entry name" value="FCD"/>
    <property type="match status" value="1"/>
</dbReference>
<dbReference type="SUPFAM" id="SSF46785">
    <property type="entry name" value="Winged helix' DNA-binding domain"/>
    <property type="match status" value="1"/>
</dbReference>
<feature type="domain" description="HTH gntR-type" evidence="5">
    <location>
        <begin position="81"/>
        <end position="148"/>
    </location>
</feature>
<dbReference type="SMART" id="SM00345">
    <property type="entry name" value="HTH_GNTR"/>
    <property type="match status" value="1"/>
</dbReference>
<dbReference type="GO" id="GO:0003700">
    <property type="term" value="F:DNA-binding transcription factor activity"/>
    <property type="evidence" value="ECO:0007669"/>
    <property type="project" value="InterPro"/>
</dbReference>
<dbReference type="PROSITE" id="PS50949">
    <property type="entry name" value="HTH_GNTR"/>
    <property type="match status" value="1"/>
</dbReference>
<feature type="compositionally biased region" description="Low complexity" evidence="4">
    <location>
        <begin position="1"/>
        <end position="17"/>
    </location>
</feature>
<dbReference type="PANTHER" id="PTHR43537">
    <property type="entry name" value="TRANSCRIPTIONAL REGULATOR, GNTR FAMILY"/>
    <property type="match status" value="1"/>
</dbReference>
<dbReference type="InterPro" id="IPR036390">
    <property type="entry name" value="WH_DNA-bd_sf"/>
</dbReference>
<dbReference type="Gene3D" id="1.10.10.10">
    <property type="entry name" value="Winged helix-like DNA-binding domain superfamily/Winged helix DNA-binding domain"/>
    <property type="match status" value="1"/>
</dbReference>
<evidence type="ECO:0000313" key="6">
    <source>
        <dbReference type="EMBL" id="MBB1255118.1"/>
    </source>
</evidence>
<feature type="region of interest" description="Disordered" evidence="4">
    <location>
        <begin position="1"/>
        <end position="81"/>
    </location>
</feature>